<reference evidence="1 2" key="1">
    <citation type="journal article" date="2023" name="Science">
        <title>Complex scaffold remodeling in plant triterpene biosynthesis.</title>
        <authorList>
            <person name="De La Pena R."/>
            <person name="Hodgson H."/>
            <person name="Liu J.C."/>
            <person name="Stephenson M.J."/>
            <person name="Martin A.C."/>
            <person name="Owen C."/>
            <person name="Harkess A."/>
            <person name="Leebens-Mack J."/>
            <person name="Jimenez L.E."/>
            <person name="Osbourn A."/>
            <person name="Sattely E.S."/>
        </authorList>
    </citation>
    <scope>NUCLEOTIDE SEQUENCE [LARGE SCALE GENOMIC DNA]</scope>
    <source>
        <strain evidence="2">cv. JPN11</strain>
        <tissue evidence="1">Leaf</tissue>
    </source>
</reference>
<dbReference type="Proteomes" id="UP001164539">
    <property type="component" value="Chromosome 8"/>
</dbReference>
<evidence type="ECO:0000313" key="1">
    <source>
        <dbReference type="EMBL" id="KAJ4713520.1"/>
    </source>
</evidence>
<proteinExistence type="predicted"/>
<keyword evidence="2" id="KW-1185">Reference proteome</keyword>
<evidence type="ECO:0000313" key="2">
    <source>
        <dbReference type="Proteomes" id="UP001164539"/>
    </source>
</evidence>
<gene>
    <name evidence="1" type="ORF">OWV82_015603</name>
</gene>
<comment type="caution">
    <text evidence="1">The sequence shown here is derived from an EMBL/GenBank/DDBJ whole genome shotgun (WGS) entry which is preliminary data.</text>
</comment>
<protein>
    <submittedName>
        <fullName evidence="1">Calcium binding protein</fullName>
    </submittedName>
</protein>
<sequence length="163" mass="18202">MAETAPTADSSPKQSVFVKDDEELQKIFNQFDSNKDGKISLEELGGVMKTMGSTYTQDELKRAMDDLDTDKDGFINLSEFATLCRPPSGASDEAELRDAFDLYDEDKNGLISAEELHRVLNRLGMTCLVEECVKMIKPVDSDGDGNVNFLEFRKMMTTSLKKP</sequence>
<organism evidence="1 2">
    <name type="scientific">Melia azedarach</name>
    <name type="common">Chinaberry tree</name>
    <dbReference type="NCBI Taxonomy" id="155640"/>
    <lineage>
        <taxon>Eukaryota</taxon>
        <taxon>Viridiplantae</taxon>
        <taxon>Streptophyta</taxon>
        <taxon>Embryophyta</taxon>
        <taxon>Tracheophyta</taxon>
        <taxon>Spermatophyta</taxon>
        <taxon>Magnoliopsida</taxon>
        <taxon>eudicotyledons</taxon>
        <taxon>Gunneridae</taxon>
        <taxon>Pentapetalae</taxon>
        <taxon>rosids</taxon>
        <taxon>malvids</taxon>
        <taxon>Sapindales</taxon>
        <taxon>Meliaceae</taxon>
        <taxon>Melia</taxon>
    </lineage>
</organism>
<accession>A0ACC1XT90</accession>
<name>A0ACC1XT90_MELAZ</name>
<dbReference type="EMBL" id="CM051401">
    <property type="protein sequence ID" value="KAJ4713520.1"/>
    <property type="molecule type" value="Genomic_DNA"/>
</dbReference>